<evidence type="ECO:0000313" key="9">
    <source>
        <dbReference type="Proteomes" id="UP000837857"/>
    </source>
</evidence>
<comment type="similarity">
    <text evidence="1 6">Belongs to the type-B carboxylesterase/lipase family.</text>
</comment>
<keyword evidence="2" id="KW-0719">Serine esterase</keyword>
<gene>
    <name evidence="8" type="ORF">IPOD504_LOCUS12924</name>
</gene>
<evidence type="ECO:0000256" key="1">
    <source>
        <dbReference type="ARBA" id="ARBA00005964"/>
    </source>
</evidence>
<evidence type="ECO:0000313" key="8">
    <source>
        <dbReference type="EMBL" id="CAH2064845.1"/>
    </source>
</evidence>
<organism evidence="8 9">
    <name type="scientific">Iphiclides podalirius</name>
    <name type="common">scarce swallowtail</name>
    <dbReference type="NCBI Taxonomy" id="110791"/>
    <lineage>
        <taxon>Eukaryota</taxon>
        <taxon>Metazoa</taxon>
        <taxon>Ecdysozoa</taxon>
        <taxon>Arthropoda</taxon>
        <taxon>Hexapoda</taxon>
        <taxon>Insecta</taxon>
        <taxon>Pterygota</taxon>
        <taxon>Neoptera</taxon>
        <taxon>Endopterygota</taxon>
        <taxon>Lepidoptera</taxon>
        <taxon>Glossata</taxon>
        <taxon>Ditrysia</taxon>
        <taxon>Papilionoidea</taxon>
        <taxon>Papilionidae</taxon>
        <taxon>Papilioninae</taxon>
        <taxon>Iphiclides</taxon>
    </lineage>
</organism>
<reference evidence="8" key="1">
    <citation type="submission" date="2022-03" db="EMBL/GenBank/DDBJ databases">
        <authorList>
            <person name="Martin H S."/>
        </authorList>
    </citation>
    <scope>NUCLEOTIDE SEQUENCE</scope>
</reference>
<feature type="non-terminal residue" evidence="8">
    <location>
        <position position="1"/>
    </location>
</feature>
<evidence type="ECO:0000256" key="2">
    <source>
        <dbReference type="ARBA" id="ARBA00022487"/>
    </source>
</evidence>
<dbReference type="EC" id="3.1.1.-" evidence="6"/>
<protein>
    <recommendedName>
        <fullName evidence="6">Carboxylic ester hydrolase</fullName>
        <ecNumber evidence="6">3.1.1.-</ecNumber>
    </recommendedName>
</protein>
<accession>A0ABN8ITP6</accession>
<dbReference type="Pfam" id="PF00135">
    <property type="entry name" value="COesterase"/>
    <property type="match status" value="1"/>
</dbReference>
<proteinExistence type="inferred from homology"/>
<evidence type="ECO:0000259" key="7">
    <source>
        <dbReference type="Pfam" id="PF00135"/>
    </source>
</evidence>
<dbReference type="InterPro" id="IPR002018">
    <property type="entry name" value="CarbesteraseB"/>
</dbReference>
<dbReference type="Proteomes" id="UP000837857">
    <property type="component" value="Chromosome 30"/>
</dbReference>
<dbReference type="PROSITE" id="PS00122">
    <property type="entry name" value="CARBOXYLESTERASE_B_1"/>
    <property type="match status" value="1"/>
</dbReference>
<dbReference type="InterPro" id="IPR019826">
    <property type="entry name" value="Carboxylesterase_B_AS"/>
</dbReference>
<keyword evidence="5" id="KW-0325">Glycoprotein</keyword>
<evidence type="ECO:0000256" key="6">
    <source>
        <dbReference type="RuleBase" id="RU361235"/>
    </source>
</evidence>
<evidence type="ECO:0000256" key="5">
    <source>
        <dbReference type="ARBA" id="ARBA00023180"/>
    </source>
</evidence>
<dbReference type="EMBL" id="OW152842">
    <property type="protein sequence ID" value="CAH2064845.1"/>
    <property type="molecule type" value="Genomic_DNA"/>
</dbReference>
<dbReference type="Gene3D" id="3.40.50.1820">
    <property type="entry name" value="alpha/beta hydrolase"/>
    <property type="match status" value="1"/>
</dbReference>
<keyword evidence="3 6" id="KW-0378">Hydrolase</keyword>
<feature type="signal peptide" evidence="6">
    <location>
        <begin position="1"/>
        <end position="16"/>
    </location>
</feature>
<name>A0ABN8ITP6_9NEOP</name>
<dbReference type="InterPro" id="IPR029058">
    <property type="entry name" value="AB_hydrolase_fold"/>
</dbReference>
<evidence type="ECO:0000256" key="4">
    <source>
        <dbReference type="ARBA" id="ARBA00023157"/>
    </source>
</evidence>
<keyword evidence="9" id="KW-1185">Reference proteome</keyword>
<evidence type="ECO:0000256" key="3">
    <source>
        <dbReference type="ARBA" id="ARBA00022801"/>
    </source>
</evidence>
<feature type="domain" description="Carboxylesterase type B" evidence="7">
    <location>
        <begin position="21"/>
        <end position="520"/>
    </location>
</feature>
<dbReference type="PANTHER" id="PTHR43142">
    <property type="entry name" value="CARBOXYLIC ESTER HYDROLASE"/>
    <property type="match status" value="1"/>
</dbReference>
<feature type="chain" id="PRO_5045012867" description="Carboxylic ester hydrolase" evidence="6">
    <location>
        <begin position="17"/>
        <end position="540"/>
    </location>
</feature>
<keyword evidence="6" id="KW-0732">Signal</keyword>
<sequence length="540" mass="60650">MKVLLVHLLIIGAALCSPRLDPLVDTKKGLIRGLQASDGDYAMFLGIPYARVNESNPFGPSHPYPDFEEVFEAYDDTAVCPQIEEFSNEIVGSLDCLHLNIYVPNKATTRNRLPVLVWIYGGGFQIGYAGRFLYGPKYLVRNDVILVTLNYRVGPYGFMCLDTADVPGNQGLKDQLTALRWVKDNIDAFGGDVNKVTIFGESAGGASVDFHLLSTKEKLFDKAILQSGTTLCPWVMEDSDSKNQAPIKIAERLGLDTDSTDDALEFLTTVKPELVIAASSEIPLNFLPCVEKEFEGVERFIAVHPINGAAPKARSVPILAGYNSNEMLEIAGKKPAESYQDSDVFHEYLTHIFDLSEDGELETIVRQFYIGDEDISVDLKRELINFESDLSFNHPVHRSVQKYLANAGRVYHYLFSYSGNRNFVKYMKNITDDGAAHADEIGYLFDMTLLSEDPSEEDQLVIDRMTTMWTNFVKYGDPTPETSDLLPVKWVPATAEKLNYLNIDSDLTLRRRPFHDRMAFLDLFFEMNKNLLRGYDGGNE</sequence>
<dbReference type="SUPFAM" id="SSF53474">
    <property type="entry name" value="alpha/beta-Hydrolases"/>
    <property type="match status" value="1"/>
</dbReference>
<dbReference type="PANTHER" id="PTHR43142:SF1">
    <property type="entry name" value="CARBOXYLIC ESTER HYDROLASE"/>
    <property type="match status" value="1"/>
</dbReference>
<keyword evidence="4" id="KW-1015">Disulfide bond</keyword>